<evidence type="ECO:0000313" key="2">
    <source>
        <dbReference type="Proteomes" id="UP001732700"/>
    </source>
</evidence>
<reference evidence="1" key="2">
    <citation type="submission" date="2025-09" db="UniProtKB">
        <authorList>
            <consortium name="EnsemblPlants"/>
        </authorList>
    </citation>
    <scope>IDENTIFICATION</scope>
</reference>
<proteinExistence type="predicted"/>
<protein>
    <submittedName>
        <fullName evidence="1">Uncharacterized protein</fullName>
    </submittedName>
</protein>
<organism evidence="1 2">
    <name type="scientific">Avena sativa</name>
    <name type="common">Oat</name>
    <dbReference type="NCBI Taxonomy" id="4498"/>
    <lineage>
        <taxon>Eukaryota</taxon>
        <taxon>Viridiplantae</taxon>
        <taxon>Streptophyta</taxon>
        <taxon>Embryophyta</taxon>
        <taxon>Tracheophyta</taxon>
        <taxon>Spermatophyta</taxon>
        <taxon>Magnoliopsida</taxon>
        <taxon>Liliopsida</taxon>
        <taxon>Poales</taxon>
        <taxon>Poaceae</taxon>
        <taxon>BOP clade</taxon>
        <taxon>Pooideae</taxon>
        <taxon>Poodae</taxon>
        <taxon>Poeae</taxon>
        <taxon>Poeae Chloroplast Group 1 (Aveneae type)</taxon>
        <taxon>Aveninae</taxon>
        <taxon>Avena</taxon>
    </lineage>
</organism>
<sequence length="275" mass="30663">MEGQGTTLSPAAAAPAISAVLDNDDLLCEILLRVAFPTSLVRAALPPELADVVRRGSFYLNTFVCDDFDVDCWNGLLLLTYHVHNQPPVRILRCPLYPARHTAILPAVPNTSIHDGLEYEDREIFPNGSGDGPSYFYLAIGSNMQQTIVDVYVLQDNFNFPEEVDALNAGMSLADDSGVHLAHVKDLQIRIWLHKIDPKGFSNWFLVNTVCLREMCTNNMIPICGFEDADEFIKVHAVGENSEFVLLKAENVLYLFDIKRNVAKKDVTQKNDPGR</sequence>
<dbReference type="EnsemblPlants" id="AVESA.00010b.r2.5AG0817020.1">
    <property type="protein sequence ID" value="AVESA.00010b.r2.5AG0817020.1.CDS"/>
    <property type="gene ID" value="AVESA.00010b.r2.5AG0817020"/>
</dbReference>
<accession>A0ACD5XHB5</accession>
<reference evidence="1" key="1">
    <citation type="submission" date="2021-05" db="EMBL/GenBank/DDBJ databases">
        <authorList>
            <person name="Scholz U."/>
            <person name="Mascher M."/>
            <person name="Fiebig A."/>
        </authorList>
    </citation>
    <scope>NUCLEOTIDE SEQUENCE [LARGE SCALE GENOMIC DNA]</scope>
</reference>
<keyword evidence="2" id="KW-1185">Reference proteome</keyword>
<name>A0ACD5XHB5_AVESA</name>
<dbReference type="Proteomes" id="UP001732700">
    <property type="component" value="Chromosome 5A"/>
</dbReference>
<evidence type="ECO:0000313" key="1">
    <source>
        <dbReference type="EnsemblPlants" id="AVESA.00010b.r2.5AG0817020.1.CDS"/>
    </source>
</evidence>